<feature type="region of interest" description="Disordered" evidence="1">
    <location>
        <begin position="335"/>
        <end position="363"/>
    </location>
</feature>
<dbReference type="Proteomes" id="UP000050525">
    <property type="component" value="Unassembled WGS sequence"/>
</dbReference>
<gene>
    <name evidence="2" type="ORF">Y1Q_0017152</name>
</gene>
<name>A0A151NRM3_ALLMI</name>
<comment type="caution">
    <text evidence="2">The sequence shown here is derived from an EMBL/GenBank/DDBJ whole genome shotgun (WGS) entry which is preliminary data.</text>
</comment>
<proteinExistence type="predicted"/>
<protein>
    <submittedName>
        <fullName evidence="2">Uncharacterized protein</fullName>
    </submittedName>
</protein>
<feature type="region of interest" description="Disordered" evidence="1">
    <location>
        <begin position="283"/>
        <end position="313"/>
    </location>
</feature>
<sequence>MRKLPMSCSCKDRKESVQRVPVSKLFPVCEQSGVEFAVPPRRGCLNDVLLWCPTPAHATRPPTHLSLEPELGAAVMTCSFLSEDGANRCKLVFALEEKTQGLEDWVCMLHYIKEKEDYMDRSYERQLKCCCSGVCVWSYFQGKAIGSGKGAVPGDSPEPVPALEQIAGHWGHQWITAPSGLRGSRGPCFGASGCARGSPSPYRVQLPPRPQQIYGCGAHQGGSSWTRPGRGRAEGCSLGLLVEPEAPPPRTGLNHLWGEDEVTPSGAVPDALLRRVRARQPSMADTVPWRGTSGSPWRRPLSKPDIDGRRGHQGGSCWITALSRLRGCRGPCSGASGCAGGSPSLYRSSGQNGKSRLRLDSIS</sequence>
<evidence type="ECO:0000313" key="3">
    <source>
        <dbReference type="Proteomes" id="UP000050525"/>
    </source>
</evidence>
<accession>A0A151NRM3</accession>
<feature type="compositionally biased region" description="Low complexity" evidence="1">
    <location>
        <begin position="335"/>
        <end position="344"/>
    </location>
</feature>
<evidence type="ECO:0000313" key="2">
    <source>
        <dbReference type="EMBL" id="KYO39383.1"/>
    </source>
</evidence>
<dbReference type="EMBL" id="AKHW03002229">
    <property type="protein sequence ID" value="KYO39383.1"/>
    <property type="molecule type" value="Genomic_DNA"/>
</dbReference>
<reference evidence="2 3" key="1">
    <citation type="journal article" date="2012" name="Genome Biol.">
        <title>Sequencing three crocodilian genomes to illuminate the evolution of archosaurs and amniotes.</title>
        <authorList>
            <person name="St John J.A."/>
            <person name="Braun E.L."/>
            <person name="Isberg S.R."/>
            <person name="Miles L.G."/>
            <person name="Chong A.Y."/>
            <person name="Gongora J."/>
            <person name="Dalzell P."/>
            <person name="Moran C."/>
            <person name="Bed'hom B."/>
            <person name="Abzhanov A."/>
            <person name="Burgess S.C."/>
            <person name="Cooksey A.M."/>
            <person name="Castoe T.A."/>
            <person name="Crawford N.G."/>
            <person name="Densmore L.D."/>
            <person name="Drew J.C."/>
            <person name="Edwards S.V."/>
            <person name="Faircloth B.C."/>
            <person name="Fujita M.K."/>
            <person name="Greenwold M.J."/>
            <person name="Hoffmann F.G."/>
            <person name="Howard J.M."/>
            <person name="Iguchi T."/>
            <person name="Janes D.E."/>
            <person name="Khan S.Y."/>
            <person name="Kohno S."/>
            <person name="de Koning A.J."/>
            <person name="Lance S.L."/>
            <person name="McCarthy F.M."/>
            <person name="McCormack J.E."/>
            <person name="Merchant M.E."/>
            <person name="Peterson D.G."/>
            <person name="Pollock D.D."/>
            <person name="Pourmand N."/>
            <person name="Raney B.J."/>
            <person name="Roessler K.A."/>
            <person name="Sanford J.R."/>
            <person name="Sawyer R.H."/>
            <person name="Schmidt C.J."/>
            <person name="Triplett E.W."/>
            <person name="Tuberville T.D."/>
            <person name="Venegas-Anaya M."/>
            <person name="Howard J.T."/>
            <person name="Jarvis E.D."/>
            <person name="Guillette L.J.Jr."/>
            <person name="Glenn T.C."/>
            <person name="Green R.E."/>
            <person name="Ray D.A."/>
        </authorList>
    </citation>
    <scope>NUCLEOTIDE SEQUENCE [LARGE SCALE GENOMIC DNA]</scope>
    <source>
        <strain evidence="2">KSC_2009_1</strain>
    </source>
</reference>
<organism evidence="2 3">
    <name type="scientific">Alligator mississippiensis</name>
    <name type="common">American alligator</name>
    <dbReference type="NCBI Taxonomy" id="8496"/>
    <lineage>
        <taxon>Eukaryota</taxon>
        <taxon>Metazoa</taxon>
        <taxon>Chordata</taxon>
        <taxon>Craniata</taxon>
        <taxon>Vertebrata</taxon>
        <taxon>Euteleostomi</taxon>
        <taxon>Archelosauria</taxon>
        <taxon>Archosauria</taxon>
        <taxon>Crocodylia</taxon>
        <taxon>Alligatoridae</taxon>
        <taxon>Alligatorinae</taxon>
        <taxon>Alligator</taxon>
    </lineage>
</organism>
<keyword evidence="3" id="KW-1185">Reference proteome</keyword>
<evidence type="ECO:0000256" key="1">
    <source>
        <dbReference type="SAM" id="MobiDB-lite"/>
    </source>
</evidence>
<dbReference type="AlphaFoldDB" id="A0A151NRM3"/>
<feature type="compositionally biased region" description="Polar residues" evidence="1">
    <location>
        <begin position="345"/>
        <end position="354"/>
    </location>
</feature>